<evidence type="ECO:0000256" key="3">
    <source>
        <dbReference type="SAM" id="SignalP"/>
    </source>
</evidence>
<dbReference type="AlphaFoldDB" id="F2DZX8"/>
<keyword evidence="2" id="KW-0812">Transmembrane</keyword>
<dbReference type="EMBL" id="AK369449">
    <property type="protein sequence ID" value="BAK00650.1"/>
    <property type="molecule type" value="mRNA"/>
</dbReference>
<proteinExistence type="evidence at transcript level"/>
<organism evidence="4">
    <name type="scientific">Hordeum vulgare subsp. vulgare</name>
    <name type="common">Domesticated barley</name>
    <dbReference type="NCBI Taxonomy" id="112509"/>
    <lineage>
        <taxon>Eukaryota</taxon>
        <taxon>Viridiplantae</taxon>
        <taxon>Streptophyta</taxon>
        <taxon>Embryophyta</taxon>
        <taxon>Tracheophyta</taxon>
        <taxon>Spermatophyta</taxon>
        <taxon>Magnoliopsida</taxon>
        <taxon>Liliopsida</taxon>
        <taxon>Poales</taxon>
        <taxon>Poaceae</taxon>
        <taxon>BOP clade</taxon>
        <taxon>Pooideae</taxon>
        <taxon>Triticodae</taxon>
        <taxon>Triticeae</taxon>
        <taxon>Hordeinae</taxon>
        <taxon>Hordeum</taxon>
    </lineage>
</organism>
<feature type="region of interest" description="Disordered" evidence="1">
    <location>
        <begin position="219"/>
        <end position="272"/>
    </location>
</feature>
<dbReference type="PROSITE" id="PS51257">
    <property type="entry name" value="PROKAR_LIPOPROTEIN"/>
    <property type="match status" value="1"/>
</dbReference>
<feature type="chain" id="PRO_5003281374" evidence="3">
    <location>
        <begin position="24"/>
        <end position="338"/>
    </location>
</feature>
<evidence type="ECO:0000313" key="4">
    <source>
        <dbReference type="EMBL" id="BAK00650.1"/>
    </source>
</evidence>
<feature type="compositionally biased region" description="Low complexity" evidence="1">
    <location>
        <begin position="222"/>
        <end position="265"/>
    </location>
</feature>
<keyword evidence="2" id="KW-0472">Membrane</keyword>
<feature type="signal peptide" evidence="3">
    <location>
        <begin position="1"/>
        <end position="23"/>
    </location>
</feature>
<keyword evidence="2" id="KW-1133">Transmembrane helix</keyword>
<feature type="transmembrane region" description="Helical" evidence="2">
    <location>
        <begin position="314"/>
        <end position="337"/>
    </location>
</feature>
<sequence>MYHKAFCLSVFTVLACLLVGSRAQPILSGYAQAIDFAAHLETSVAAPFPYYFTVYFTVNDTTLYGAAVTNHTGWVAWGISATGKMVVSSSNPSDAIASYYDASSQTMFIKDLSLSAKSASNAVDCATFSGVCADENVNGCTNNVQLGTHYVNGTYKVWTFTRPTAATDSCDRAVITAPTTTLLIAAAGNMNGGTTLPYSMQQHTWRTTTAIQSAFSTGPIPGSMTSTTSTSSTASTATTSTSSSSTGTVSTSGSTSGTTGTTGTSTTGGGTNGPVQCSKDISQQCLDTCAPRYVDYCRCNITSNTLVYICKDTFVINSAGSVAPTLLALILGFLALFQ</sequence>
<accession>F2DZX8</accession>
<evidence type="ECO:0000256" key="2">
    <source>
        <dbReference type="SAM" id="Phobius"/>
    </source>
</evidence>
<name>F2DZX8_HORVV</name>
<evidence type="ECO:0000256" key="1">
    <source>
        <dbReference type="SAM" id="MobiDB-lite"/>
    </source>
</evidence>
<protein>
    <submittedName>
        <fullName evidence="4">Predicted protein</fullName>
    </submittedName>
</protein>
<reference evidence="4" key="1">
    <citation type="journal article" date="2011" name="Plant Physiol.">
        <title>Comprehensive sequence analysis of 24,783 barley full-length cDNAs derived from 12 clone libraries.</title>
        <authorList>
            <person name="Matsumoto T."/>
            <person name="Tanaka T."/>
            <person name="Sakai H."/>
            <person name="Amano N."/>
            <person name="Kanamori H."/>
            <person name="Kurita K."/>
            <person name="Kikuta A."/>
            <person name="Kamiya K."/>
            <person name="Yamamoto M."/>
            <person name="Ikawa H."/>
            <person name="Fujii N."/>
            <person name="Hori K."/>
            <person name="Itoh T."/>
            <person name="Sato K."/>
        </authorList>
    </citation>
    <scope>NUCLEOTIDE SEQUENCE</scope>
    <source>
        <tissue evidence="4">Shoot and root</tissue>
    </source>
</reference>
<keyword evidence="3" id="KW-0732">Signal</keyword>